<feature type="binding site" evidence="5">
    <location>
        <begin position="230"/>
        <end position="233"/>
    </location>
    <ligand>
        <name>dihydroxyacetone phosphate</name>
        <dbReference type="ChEBI" id="CHEBI:57642"/>
    </ligand>
</feature>
<gene>
    <name evidence="7" type="ordered locus">Olsu_0682</name>
</gene>
<dbReference type="GO" id="GO:0006096">
    <property type="term" value="P:glycolytic process"/>
    <property type="evidence" value="ECO:0007669"/>
    <property type="project" value="InterPro"/>
</dbReference>
<evidence type="ECO:0000256" key="3">
    <source>
        <dbReference type="ARBA" id="ARBA00023239"/>
    </source>
</evidence>
<evidence type="ECO:0000256" key="5">
    <source>
        <dbReference type="PIRSR" id="PIRSR001359-2"/>
    </source>
</evidence>
<dbReference type="EMBL" id="CP002106">
    <property type="protein sequence ID" value="ADK67796.1"/>
    <property type="molecule type" value="Genomic_DNA"/>
</dbReference>
<dbReference type="PIRSF" id="PIRSF001359">
    <property type="entry name" value="F_bP_aldolase_II"/>
    <property type="match status" value="1"/>
</dbReference>
<dbReference type="GO" id="GO:0004332">
    <property type="term" value="F:fructose-bisphosphate aldolase activity"/>
    <property type="evidence" value="ECO:0007669"/>
    <property type="project" value="UniProtKB-EC"/>
</dbReference>
<dbReference type="SUPFAM" id="SSF51569">
    <property type="entry name" value="Aldolase"/>
    <property type="match status" value="1"/>
</dbReference>
<dbReference type="Pfam" id="PF01116">
    <property type="entry name" value="F_bP_aldolase"/>
    <property type="match status" value="1"/>
</dbReference>
<dbReference type="InterPro" id="IPR050246">
    <property type="entry name" value="Class_II_FBP_aldolase"/>
</dbReference>
<evidence type="ECO:0000256" key="4">
    <source>
        <dbReference type="PIRSR" id="PIRSR001359-1"/>
    </source>
</evidence>
<evidence type="ECO:0000256" key="6">
    <source>
        <dbReference type="PIRSR" id="PIRSR001359-3"/>
    </source>
</evidence>
<organism evidence="7 8">
    <name type="scientific">Olsenella uli (strain ATCC 49627 / DSM 7084 / CCUG 31166 / CIP 109912 / JCM 12494 / LMG 11480 / NCIMB 702895 / VPI D76D-27C)</name>
    <name type="common">Lactobacillus uli</name>
    <dbReference type="NCBI Taxonomy" id="633147"/>
    <lineage>
        <taxon>Bacteria</taxon>
        <taxon>Bacillati</taxon>
        <taxon>Actinomycetota</taxon>
        <taxon>Coriobacteriia</taxon>
        <taxon>Coriobacteriales</taxon>
        <taxon>Atopobiaceae</taxon>
        <taxon>Olsenella</taxon>
    </lineage>
</organism>
<feature type="active site" description="Proton donor" evidence="4">
    <location>
        <position position="84"/>
    </location>
</feature>
<dbReference type="RefSeq" id="WP_013251548.1">
    <property type="nucleotide sequence ID" value="NC_014363.1"/>
</dbReference>
<accession>E1QZI2</accession>
<dbReference type="InterPro" id="IPR013785">
    <property type="entry name" value="Aldolase_TIM"/>
</dbReference>
<dbReference type="InterPro" id="IPR000771">
    <property type="entry name" value="FBA_II"/>
</dbReference>
<dbReference type="OrthoDB" id="9803995at2"/>
<dbReference type="STRING" id="633147.Olsu_0682"/>
<dbReference type="CDD" id="cd00947">
    <property type="entry name" value="TBP_aldolase_IIB"/>
    <property type="match status" value="1"/>
</dbReference>
<dbReference type="AlphaFoldDB" id="E1QZI2"/>
<dbReference type="PANTHER" id="PTHR30304">
    <property type="entry name" value="D-TAGATOSE-1,6-BISPHOSPHATE ALDOLASE"/>
    <property type="match status" value="1"/>
</dbReference>
<proteinExistence type="predicted"/>
<name>E1QZI2_OLSUV</name>
<reference evidence="7 8" key="1">
    <citation type="journal article" date="2010" name="Stand. Genomic Sci.">
        <title>Complete genome sequence of Olsenella uli type strain (VPI D76D-27C).</title>
        <authorList>
            <person name="Goker M."/>
            <person name="Held B."/>
            <person name="Lucas S."/>
            <person name="Nolan M."/>
            <person name="Yasawong M."/>
            <person name="Glavina Del Rio T."/>
            <person name="Tice H."/>
            <person name="Cheng J.F."/>
            <person name="Bruce D."/>
            <person name="Detter J.C."/>
            <person name="Tapia R."/>
            <person name="Han C."/>
            <person name="Goodwin L."/>
            <person name="Pitluck S."/>
            <person name="Liolios K."/>
            <person name="Ivanova N."/>
            <person name="Mavromatis K."/>
            <person name="Mikhailova N."/>
            <person name="Pati A."/>
            <person name="Chen A."/>
            <person name="Palaniappan K."/>
            <person name="Land M."/>
            <person name="Hauser L."/>
            <person name="Chang Y.J."/>
            <person name="Jeffries C.D."/>
            <person name="Rohde M."/>
            <person name="Sikorski J."/>
            <person name="Pukall R."/>
            <person name="Woyke T."/>
            <person name="Bristow J."/>
            <person name="Eisen J.A."/>
            <person name="Markowitz V."/>
            <person name="Hugenholtz P."/>
            <person name="Kyrpides N.C."/>
            <person name="Klenk H.P."/>
            <person name="Lapidus A."/>
        </authorList>
    </citation>
    <scope>NUCLEOTIDE SEQUENCE [LARGE SCALE GENOMIC DNA]</scope>
    <source>
        <strain evidence="8">ATCC 49627 / DSM 7084 / CIP 109912 / JCM 12494 / NCIMB 702895 / VPI D76D-27C</strain>
    </source>
</reference>
<dbReference type="PANTHER" id="PTHR30304:SF0">
    <property type="entry name" value="D-TAGATOSE-1,6-BISPHOSPHATE ALDOLASE SUBUNIT GATY-RELATED"/>
    <property type="match status" value="1"/>
</dbReference>
<comment type="cofactor">
    <cofactor evidence="6">
        <name>Zn(2+)</name>
        <dbReference type="ChEBI" id="CHEBI:29105"/>
    </cofactor>
    <text evidence="6">Binds 2 Zn(2+) ions per subunit. One is catalytic and the other provides a structural contribution.</text>
</comment>
<evidence type="ECO:0000313" key="7">
    <source>
        <dbReference type="EMBL" id="ADK67796.1"/>
    </source>
</evidence>
<dbReference type="PROSITE" id="PS00806">
    <property type="entry name" value="ALDOLASE_CLASS_II_2"/>
    <property type="match status" value="1"/>
</dbReference>
<dbReference type="HOGENOM" id="CLU_040088_0_1_11"/>
<feature type="binding site" evidence="5">
    <location>
        <position position="179"/>
    </location>
    <ligand>
        <name>dihydroxyacetone phosphate</name>
        <dbReference type="ChEBI" id="CHEBI:57642"/>
    </ligand>
</feature>
<feature type="binding site" evidence="6">
    <location>
        <position position="105"/>
    </location>
    <ligand>
        <name>Zn(2+)</name>
        <dbReference type="ChEBI" id="CHEBI:29105"/>
        <label>2</label>
    </ligand>
</feature>
<evidence type="ECO:0000256" key="2">
    <source>
        <dbReference type="ARBA" id="ARBA00022833"/>
    </source>
</evidence>
<dbReference type="Gene3D" id="3.20.20.70">
    <property type="entry name" value="Aldolase class I"/>
    <property type="match status" value="1"/>
</dbReference>
<evidence type="ECO:0000256" key="1">
    <source>
        <dbReference type="ARBA" id="ARBA00022723"/>
    </source>
</evidence>
<dbReference type="eggNOG" id="COG0191">
    <property type="taxonomic scope" value="Bacteria"/>
</dbReference>
<dbReference type="InterPro" id="IPR011289">
    <property type="entry name" value="Fruc_bis_ald_class-2"/>
</dbReference>
<dbReference type="GO" id="GO:0030388">
    <property type="term" value="P:fructose 1,6-bisphosphate metabolic process"/>
    <property type="evidence" value="ECO:0007669"/>
    <property type="project" value="InterPro"/>
</dbReference>
<feature type="binding site" evidence="6">
    <location>
        <position position="85"/>
    </location>
    <ligand>
        <name>Zn(2+)</name>
        <dbReference type="ChEBI" id="CHEBI:29105"/>
        <label>1</label>
        <note>catalytic</note>
    </ligand>
</feature>
<keyword evidence="8" id="KW-1185">Reference proteome</keyword>
<dbReference type="NCBIfam" id="TIGR00167">
    <property type="entry name" value="cbbA"/>
    <property type="match status" value="1"/>
</dbReference>
<dbReference type="GeneID" id="78512100"/>
<dbReference type="KEGG" id="ols:Olsu_0682"/>
<sequence length="290" mass="31126">MLVNATAMLQSAEKGHYGLGAFNTNNLEWASSILDAAEELQSPVIIQCTGGAAKWQISYKVVADIVRDLVEAKDITVPVALHLDHGSYEDVFKCIEAGFTSVMYDGSHEPDFETNLKRTAEVVKAAHVKGISVEAEVGGIGGTEDGVTSRGELADPKQCKQIADLGVDFLACGIGNIHGIYPDNWEGLSFDQLTAIKAETGDLPLVLHGGTGIPVDQIQKAISLGICKINVNTDLQLVFAEATRKYIESGADQQGKGYDPRKLLKPGRDAIVKRTKELIVEFGSDGKGWN</sequence>
<keyword evidence="2 6" id="KW-0862">Zinc</keyword>
<feature type="binding site" evidence="6">
    <location>
        <position position="178"/>
    </location>
    <ligand>
        <name>Zn(2+)</name>
        <dbReference type="ChEBI" id="CHEBI:29105"/>
        <label>1</label>
        <note>catalytic</note>
    </ligand>
</feature>
<protein>
    <submittedName>
        <fullName evidence="7">Fructose-1,6-bisphosphate aldolase, class II</fullName>
        <ecNumber evidence="7">4.1.2.13</ecNumber>
    </submittedName>
</protein>
<feature type="binding site" evidence="5">
    <location>
        <begin position="209"/>
        <end position="211"/>
    </location>
    <ligand>
        <name>dihydroxyacetone phosphate</name>
        <dbReference type="ChEBI" id="CHEBI:57642"/>
    </ligand>
</feature>
<dbReference type="NCBIfam" id="TIGR01859">
    <property type="entry name" value="fruc_bis_ald"/>
    <property type="match status" value="1"/>
</dbReference>
<dbReference type="GO" id="GO:0008270">
    <property type="term" value="F:zinc ion binding"/>
    <property type="evidence" value="ECO:0007669"/>
    <property type="project" value="InterPro"/>
</dbReference>
<keyword evidence="3 7" id="KW-0456">Lyase</keyword>
<feature type="binding site" evidence="6">
    <location>
        <position position="208"/>
    </location>
    <ligand>
        <name>Zn(2+)</name>
        <dbReference type="ChEBI" id="CHEBI:29105"/>
        <label>1</label>
        <note>catalytic</note>
    </ligand>
</feature>
<evidence type="ECO:0000313" key="8">
    <source>
        <dbReference type="Proteomes" id="UP000000333"/>
    </source>
</evidence>
<keyword evidence="1 6" id="KW-0479">Metal-binding</keyword>
<dbReference type="Proteomes" id="UP000000333">
    <property type="component" value="Chromosome"/>
</dbReference>
<dbReference type="EC" id="4.1.2.13" evidence="7"/>
<feature type="binding site" evidence="6">
    <location>
        <position position="136"/>
    </location>
    <ligand>
        <name>Zn(2+)</name>
        <dbReference type="ChEBI" id="CHEBI:29105"/>
        <label>2</label>
    </ligand>
</feature>